<feature type="compositionally biased region" description="Pro residues" evidence="1">
    <location>
        <begin position="48"/>
        <end position="63"/>
    </location>
</feature>
<organism evidence="2 3">
    <name type="scientific">Punica granatum</name>
    <name type="common">Pomegranate</name>
    <dbReference type="NCBI Taxonomy" id="22663"/>
    <lineage>
        <taxon>Eukaryota</taxon>
        <taxon>Viridiplantae</taxon>
        <taxon>Streptophyta</taxon>
        <taxon>Embryophyta</taxon>
        <taxon>Tracheophyta</taxon>
        <taxon>Spermatophyta</taxon>
        <taxon>Magnoliopsida</taxon>
        <taxon>eudicotyledons</taxon>
        <taxon>Gunneridae</taxon>
        <taxon>Pentapetalae</taxon>
        <taxon>rosids</taxon>
        <taxon>malvids</taxon>
        <taxon>Myrtales</taxon>
        <taxon>Lythraceae</taxon>
        <taxon>Punica</taxon>
    </lineage>
</organism>
<feature type="region of interest" description="Disordered" evidence="1">
    <location>
        <begin position="1"/>
        <end position="66"/>
    </location>
</feature>
<evidence type="ECO:0008006" key="4">
    <source>
        <dbReference type="Google" id="ProtNLM"/>
    </source>
</evidence>
<gene>
    <name evidence="2" type="ORF">CDL15_Pgr004991</name>
</gene>
<name>A0A218XDB0_PUNGR</name>
<evidence type="ECO:0000313" key="2">
    <source>
        <dbReference type="EMBL" id="OWM82686.1"/>
    </source>
</evidence>
<feature type="compositionally biased region" description="Pro residues" evidence="1">
    <location>
        <begin position="107"/>
        <end position="126"/>
    </location>
</feature>
<dbReference type="EMBL" id="MTKT01001994">
    <property type="protein sequence ID" value="OWM82686.1"/>
    <property type="molecule type" value="Genomic_DNA"/>
</dbReference>
<evidence type="ECO:0000313" key="3">
    <source>
        <dbReference type="Proteomes" id="UP000197138"/>
    </source>
</evidence>
<comment type="caution">
    <text evidence="2">The sequence shown here is derived from an EMBL/GenBank/DDBJ whole genome shotgun (WGS) entry which is preliminary data.</text>
</comment>
<protein>
    <recommendedName>
        <fullName evidence="4">Extensin-like</fullName>
    </recommendedName>
</protein>
<accession>A0A218XDB0</accession>
<sequence>MAERDHVDVSEEVNPSVPTLSQPPQTHAPPPLTPAGVLPAYSAALPTHLPPPASSGTPLPPASPISAATNDQARIVALEGTVNQMATNMAELLALLRGPNRASSSSTPPPGPGPTVDPTPEAPPAQAPGNIEIPAPPTLHTSAVHPFTNPFPPPPAPTAVPLPPAAFLSSEHVLSVPPPVSIPAPTMAYAIPPPMVFSAPSAPVPTHLQAAELPSYPSLHPHVGLSYQAPPPIDTTFHDVSTPFWPTGFPHEDFRPRPGTLFITRQSETSRRAWGHER</sequence>
<proteinExistence type="predicted"/>
<evidence type="ECO:0000256" key="1">
    <source>
        <dbReference type="SAM" id="MobiDB-lite"/>
    </source>
</evidence>
<feature type="region of interest" description="Disordered" evidence="1">
    <location>
        <begin position="99"/>
        <end position="144"/>
    </location>
</feature>
<dbReference type="Proteomes" id="UP000197138">
    <property type="component" value="Unassembled WGS sequence"/>
</dbReference>
<reference evidence="3" key="1">
    <citation type="journal article" date="2017" name="Plant J.">
        <title>The pomegranate (Punica granatum L.) genome and the genomics of punicalagin biosynthesis.</title>
        <authorList>
            <person name="Qin G."/>
            <person name="Xu C."/>
            <person name="Ming R."/>
            <person name="Tang H."/>
            <person name="Guyot R."/>
            <person name="Kramer E.M."/>
            <person name="Hu Y."/>
            <person name="Yi X."/>
            <person name="Qi Y."/>
            <person name="Xu X."/>
            <person name="Gao Z."/>
            <person name="Pan H."/>
            <person name="Jian J."/>
            <person name="Tian Y."/>
            <person name="Yue Z."/>
            <person name="Xu Y."/>
        </authorList>
    </citation>
    <scope>NUCLEOTIDE SEQUENCE [LARGE SCALE GENOMIC DNA]</scope>
    <source>
        <strain evidence="3">cv. Dabenzi</strain>
    </source>
</reference>
<dbReference type="AlphaFoldDB" id="A0A218XDB0"/>